<dbReference type="Pfam" id="PF00582">
    <property type="entry name" value="Usp"/>
    <property type="match status" value="2"/>
</dbReference>
<dbReference type="SUPFAM" id="SSF52402">
    <property type="entry name" value="Adenine nucleotide alpha hydrolases-like"/>
    <property type="match status" value="2"/>
</dbReference>
<gene>
    <name evidence="3" type="ORF">GCM10023168_21210</name>
</gene>
<evidence type="ECO:0000259" key="2">
    <source>
        <dbReference type="Pfam" id="PF00582"/>
    </source>
</evidence>
<accession>A0ABP8KHN7</accession>
<comment type="similarity">
    <text evidence="1">Belongs to the universal stress protein A family.</text>
</comment>
<keyword evidence="4" id="KW-1185">Reference proteome</keyword>
<comment type="caution">
    <text evidence="3">The sequence shown here is derived from an EMBL/GenBank/DDBJ whole genome shotgun (WGS) entry which is preliminary data.</text>
</comment>
<dbReference type="EMBL" id="BAABGM010000013">
    <property type="protein sequence ID" value="GAA4406408.1"/>
    <property type="molecule type" value="Genomic_DNA"/>
</dbReference>
<dbReference type="PRINTS" id="PR01438">
    <property type="entry name" value="UNVRSLSTRESS"/>
</dbReference>
<protein>
    <submittedName>
        <fullName evidence="3">Universal stress protein</fullName>
    </submittedName>
</protein>
<reference evidence="4" key="1">
    <citation type="journal article" date="2019" name="Int. J. Syst. Evol. Microbiol.">
        <title>The Global Catalogue of Microorganisms (GCM) 10K type strain sequencing project: providing services to taxonomists for standard genome sequencing and annotation.</title>
        <authorList>
            <consortium name="The Broad Institute Genomics Platform"/>
            <consortium name="The Broad Institute Genome Sequencing Center for Infectious Disease"/>
            <person name="Wu L."/>
            <person name="Ma J."/>
        </authorList>
    </citation>
    <scope>NUCLEOTIDE SEQUENCE [LARGE SCALE GENOMIC DNA]</scope>
    <source>
        <strain evidence="4">JCM 17809</strain>
    </source>
</reference>
<organism evidence="3 4">
    <name type="scientific">Fodinibacter luteus</name>
    <dbReference type="NCBI Taxonomy" id="552064"/>
    <lineage>
        <taxon>Bacteria</taxon>
        <taxon>Bacillati</taxon>
        <taxon>Actinomycetota</taxon>
        <taxon>Actinomycetes</taxon>
        <taxon>Micrococcales</taxon>
        <taxon>Intrasporangiaceae</taxon>
        <taxon>Fodinibacter (ex Wang et al. 2009)</taxon>
    </lineage>
</organism>
<evidence type="ECO:0000313" key="4">
    <source>
        <dbReference type="Proteomes" id="UP001500945"/>
    </source>
</evidence>
<dbReference type="Proteomes" id="UP001500945">
    <property type="component" value="Unassembled WGS sequence"/>
</dbReference>
<dbReference type="InterPro" id="IPR014729">
    <property type="entry name" value="Rossmann-like_a/b/a_fold"/>
</dbReference>
<name>A0ABP8KHN7_9MICO</name>
<feature type="domain" description="UspA" evidence="2">
    <location>
        <begin position="153"/>
        <end position="286"/>
    </location>
</feature>
<evidence type="ECO:0000256" key="1">
    <source>
        <dbReference type="ARBA" id="ARBA00008791"/>
    </source>
</evidence>
<evidence type="ECO:0000313" key="3">
    <source>
        <dbReference type="EMBL" id="GAA4406408.1"/>
    </source>
</evidence>
<sequence>MGAPRVVVGVDGSPLSMAAVTRAAQVASARGLPLHVLHAFAADLPMLGFGELSDGSAVVSTHAHRLVADGVARAHVVDPTLTVTTSIREGYASQALVDAARTAALVVVGAMGHGVFSRASVGAVAMQVVTHARCPVLVVGHENTDPASEDASVVVGVDGSKPSLRALAAAFDEAARGNGALAVVHAWEARSAADPTLASDSSWSAYEAELQRTVEAALTARRAEHPHVKVDYEVLQAEPVSALLERAQGAALLVVGSRGSGGFPGLHVGSTALRLMGRSPCPILFTR</sequence>
<dbReference type="InterPro" id="IPR006015">
    <property type="entry name" value="Universal_stress_UspA"/>
</dbReference>
<dbReference type="PANTHER" id="PTHR46268">
    <property type="entry name" value="STRESS RESPONSE PROTEIN NHAX"/>
    <property type="match status" value="1"/>
</dbReference>
<dbReference type="PANTHER" id="PTHR46268:SF6">
    <property type="entry name" value="UNIVERSAL STRESS PROTEIN UP12"/>
    <property type="match status" value="1"/>
</dbReference>
<dbReference type="RefSeq" id="WP_345205562.1">
    <property type="nucleotide sequence ID" value="NZ_BAABGM010000013.1"/>
</dbReference>
<dbReference type="InterPro" id="IPR006016">
    <property type="entry name" value="UspA"/>
</dbReference>
<dbReference type="Gene3D" id="3.40.50.620">
    <property type="entry name" value="HUPs"/>
    <property type="match status" value="2"/>
</dbReference>
<feature type="domain" description="UspA" evidence="2">
    <location>
        <begin position="5"/>
        <end position="139"/>
    </location>
</feature>
<proteinExistence type="inferred from homology"/>